<keyword evidence="2" id="KW-0805">Transcription regulation</keyword>
<evidence type="ECO:0000256" key="4">
    <source>
        <dbReference type="ARBA" id="ARBA00023163"/>
    </source>
</evidence>
<evidence type="ECO:0000259" key="5">
    <source>
        <dbReference type="Pfam" id="PF04198"/>
    </source>
</evidence>
<dbReference type="Pfam" id="PF04198">
    <property type="entry name" value="Sugar-bind"/>
    <property type="match status" value="1"/>
</dbReference>
<dbReference type="EMBL" id="RZGY01000001">
    <property type="protein sequence ID" value="RUQ86786.1"/>
    <property type="molecule type" value="Genomic_DNA"/>
</dbReference>
<evidence type="ECO:0000256" key="3">
    <source>
        <dbReference type="ARBA" id="ARBA00023125"/>
    </source>
</evidence>
<organism evidence="7 8">
    <name type="scientific">Labedella gwakjiensis</name>
    <dbReference type="NCBI Taxonomy" id="390269"/>
    <lineage>
        <taxon>Bacteria</taxon>
        <taxon>Bacillati</taxon>
        <taxon>Actinomycetota</taxon>
        <taxon>Actinomycetes</taxon>
        <taxon>Micrococcales</taxon>
        <taxon>Microbacteriaceae</taxon>
        <taxon>Labedella</taxon>
    </lineage>
</organism>
<comment type="similarity">
    <text evidence="1">Belongs to the SorC transcriptional regulatory family.</text>
</comment>
<name>A0ABY0C9R9_9MICO</name>
<sequence>MAETVARRSDGRGVGRTTVCSLRRSIGTSAFGFRSCPRIDHRRRLTSVQARCTNVHRGGAIVDVPGTLSSKTRDALTAAQLYYLQDLTMEAIAAELGTSRSSVSRLLSHARETGLVDIRVHSPFDMPRQLEGDIASLFGIVAHVVPVPDQTGDVDRLERVAVSAARILGTFFDSNMSMGIAWGSTMSAISRHLVPKATHNSNIVQLNGAANPRTTGILYASEILERYGSAYGAHVQQFPVPAFFDDPETKAALWRERSVARVVAMQRALDIAVFGLGSPFAGVPSHVYIGGYLDDEDFASLSTAGVVGDVATVFYREDGSEDGVALNARSSGPGIAVLRGVARRVCVVSGVSKIPSLKGALAAGIVTDLIVDSGTARRLVDETMAARAHGS</sequence>
<gene>
    <name evidence="7" type="ORF">ELQ93_07460</name>
</gene>
<dbReference type="InterPro" id="IPR051054">
    <property type="entry name" value="SorC_transcr_regulators"/>
</dbReference>
<feature type="domain" description="RNA polymerase sigma-70 region 4" evidence="6">
    <location>
        <begin position="80"/>
        <end position="111"/>
    </location>
</feature>
<dbReference type="InterPro" id="IPR007324">
    <property type="entry name" value="Sugar-bd_dom_put"/>
</dbReference>
<reference evidence="7 8" key="1">
    <citation type="submission" date="2018-12" db="EMBL/GenBank/DDBJ databases">
        <authorList>
            <person name="hu s."/>
            <person name="Xu Y."/>
            <person name="Xu B."/>
            <person name="Li F."/>
        </authorList>
    </citation>
    <scope>NUCLEOTIDE SEQUENCE [LARGE SCALE GENOMIC DNA]</scope>
    <source>
        <strain evidence="7 8">KSW2-17</strain>
    </source>
</reference>
<keyword evidence="3" id="KW-0238">DNA-binding</keyword>
<keyword evidence="4" id="KW-0804">Transcription</keyword>
<protein>
    <submittedName>
        <fullName evidence="7">Sugar-binding transcriptional regulator</fullName>
    </submittedName>
</protein>
<dbReference type="PANTHER" id="PTHR34294:SF1">
    <property type="entry name" value="TRANSCRIPTIONAL REGULATOR LSRR"/>
    <property type="match status" value="1"/>
</dbReference>
<evidence type="ECO:0000256" key="1">
    <source>
        <dbReference type="ARBA" id="ARBA00010466"/>
    </source>
</evidence>
<evidence type="ECO:0000259" key="6">
    <source>
        <dbReference type="Pfam" id="PF04545"/>
    </source>
</evidence>
<dbReference type="SUPFAM" id="SSF46689">
    <property type="entry name" value="Homeodomain-like"/>
    <property type="match status" value="1"/>
</dbReference>
<dbReference type="PANTHER" id="PTHR34294">
    <property type="entry name" value="TRANSCRIPTIONAL REGULATOR-RELATED"/>
    <property type="match status" value="1"/>
</dbReference>
<dbReference type="Pfam" id="PF04545">
    <property type="entry name" value="Sigma70_r4"/>
    <property type="match status" value="1"/>
</dbReference>
<dbReference type="Gene3D" id="3.40.50.1360">
    <property type="match status" value="1"/>
</dbReference>
<evidence type="ECO:0000313" key="8">
    <source>
        <dbReference type="Proteomes" id="UP000268291"/>
    </source>
</evidence>
<dbReference type="InterPro" id="IPR009057">
    <property type="entry name" value="Homeodomain-like_sf"/>
</dbReference>
<dbReference type="InterPro" id="IPR007630">
    <property type="entry name" value="RNA_pol_sigma70_r4"/>
</dbReference>
<dbReference type="Gene3D" id="1.10.10.10">
    <property type="entry name" value="Winged helix-like DNA-binding domain superfamily/Winged helix DNA-binding domain"/>
    <property type="match status" value="1"/>
</dbReference>
<evidence type="ECO:0000313" key="7">
    <source>
        <dbReference type="EMBL" id="RUQ86786.1"/>
    </source>
</evidence>
<dbReference type="Proteomes" id="UP000268291">
    <property type="component" value="Unassembled WGS sequence"/>
</dbReference>
<dbReference type="InterPro" id="IPR037171">
    <property type="entry name" value="NagB/RpiA_transferase-like"/>
</dbReference>
<accession>A0ABY0C9R9</accession>
<keyword evidence="8" id="KW-1185">Reference proteome</keyword>
<feature type="domain" description="Sugar-binding" evidence="5">
    <location>
        <begin position="127"/>
        <end position="380"/>
    </location>
</feature>
<dbReference type="InterPro" id="IPR036388">
    <property type="entry name" value="WH-like_DNA-bd_sf"/>
</dbReference>
<comment type="caution">
    <text evidence="7">The sequence shown here is derived from an EMBL/GenBank/DDBJ whole genome shotgun (WGS) entry which is preliminary data.</text>
</comment>
<evidence type="ECO:0000256" key="2">
    <source>
        <dbReference type="ARBA" id="ARBA00023015"/>
    </source>
</evidence>
<dbReference type="SUPFAM" id="SSF100950">
    <property type="entry name" value="NagB/RpiA/CoA transferase-like"/>
    <property type="match status" value="1"/>
</dbReference>
<proteinExistence type="inferred from homology"/>